<comment type="catalytic activity">
    <reaction evidence="13 14">
        <text>L-aspartate + ATP = 4-phospho-L-aspartate + ADP</text>
        <dbReference type="Rhea" id="RHEA:23776"/>
        <dbReference type="ChEBI" id="CHEBI:29991"/>
        <dbReference type="ChEBI" id="CHEBI:30616"/>
        <dbReference type="ChEBI" id="CHEBI:57535"/>
        <dbReference type="ChEBI" id="CHEBI:456216"/>
        <dbReference type="EC" id="2.7.2.4"/>
    </reaction>
</comment>
<comment type="pathway">
    <text evidence="2 15">Amino-acid biosynthesis; L-lysine biosynthesis via DAP pathway; (S)-tetrahydrodipicolinate from L-aspartate: step 1/4.</text>
</comment>
<protein>
    <recommendedName>
        <fullName evidence="14">Aspartokinase</fullName>
        <ecNumber evidence="14">2.7.2.4</ecNumber>
    </recommendedName>
</protein>
<evidence type="ECO:0000259" key="16">
    <source>
        <dbReference type="Pfam" id="PF00696"/>
    </source>
</evidence>
<keyword evidence="19" id="KW-1185">Reference proteome</keyword>
<dbReference type="InterPro" id="IPR036393">
    <property type="entry name" value="AceGlu_kinase-like_sf"/>
</dbReference>
<keyword evidence="11" id="KW-0220">Diaminopimelate biosynthesis</keyword>
<evidence type="ECO:0000256" key="14">
    <source>
        <dbReference type="RuleBase" id="RU003448"/>
    </source>
</evidence>
<keyword evidence="12" id="KW-0457">Lysine biosynthesis</keyword>
<gene>
    <name evidence="18" type="primary">dapG</name>
    <name evidence="18" type="ORF">H8923_05415</name>
</gene>
<reference evidence="18 19" key="1">
    <citation type="submission" date="2020-08" db="EMBL/GenBank/DDBJ databases">
        <authorList>
            <person name="Liu C."/>
            <person name="Sun Q."/>
        </authorList>
    </citation>
    <scope>NUCLEOTIDE SEQUENCE [LARGE SCALE GENOMIC DNA]</scope>
    <source>
        <strain evidence="18 19">NSJ-18</strain>
    </source>
</reference>
<dbReference type="Proteomes" id="UP000609849">
    <property type="component" value="Unassembled WGS sequence"/>
</dbReference>
<dbReference type="InterPro" id="IPR001048">
    <property type="entry name" value="Asp/Glu/Uridylate_kinase"/>
</dbReference>
<evidence type="ECO:0000256" key="6">
    <source>
        <dbReference type="ARBA" id="ARBA00022605"/>
    </source>
</evidence>
<dbReference type="Gene3D" id="3.40.1160.10">
    <property type="entry name" value="Acetylglutamate kinase-like"/>
    <property type="match status" value="1"/>
</dbReference>
<dbReference type="Pfam" id="PF00696">
    <property type="entry name" value="AA_kinase"/>
    <property type="match status" value="1"/>
</dbReference>
<organism evidence="18 19">
    <name type="scientific">Romboutsia faecis</name>
    <dbReference type="NCBI Taxonomy" id="2764597"/>
    <lineage>
        <taxon>Bacteria</taxon>
        <taxon>Bacillati</taxon>
        <taxon>Bacillota</taxon>
        <taxon>Clostridia</taxon>
        <taxon>Peptostreptococcales</taxon>
        <taxon>Peptostreptococcaceae</taxon>
        <taxon>Romboutsia</taxon>
    </lineage>
</organism>
<evidence type="ECO:0000256" key="12">
    <source>
        <dbReference type="ARBA" id="ARBA00023154"/>
    </source>
</evidence>
<evidence type="ECO:0000259" key="17">
    <source>
        <dbReference type="Pfam" id="PF13840"/>
    </source>
</evidence>
<dbReference type="RefSeq" id="WP_153972163.1">
    <property type="nucleotide sequence ID" value="NZ_JACRWE010000002.1"/>
</dbReference>
<evidence type="ECO:0000256" key="8">
    <source>
        <dbReference type="ARBA" id="ARBA00022741"/>
    </source>
</evidence>
<dbReference type="NCBIfam" id="NF006068">
    <property type="entry name" value="PRK08210.1"/>
    <property type="match status" value="1"/>
</dbReference>
<keyword evidence="10" id="KW-0067">ATP-binding</keyword>
<comment type="caution">
    <text evidence="18">The sequence shown here is derived from an EMBL/GenBank/DDBJ whole genome shotgun (WGS) entry which is preliminary data.</text>
</comment>
<evidence type="ECO:0000256" key="1">
    <source>
        <dbReference type="ARBA" id="ARBA00003121"/>
    </source>
</evidence>
<dbReference type="PIRSF" id="PIRSF000726">
    <property type="entry name" value="Asp_kin"/>
    <property type="match status" value="1"/>
</dbReference>
<dbReference type="InterPro" id="IPR005260">
    <property type="entry name" value="Asp_kin_monofn"/>
</dbReference>
<dbReference type="Pfam" id="PF13840">
    <property type="entry name" value="ACT_7"/>
    <property type="match status" value="1"/>
</dbReference>
<dbReference type="Gene3D" id="3.30.2130.10">
    <property type="entry name" value="VC0802-like"/>
    <property type="match status" value="1"/>
</dbReference>
<feature type="domain" description="CASTOR ACT" evidence="17">
    <location>
        <begin position="336"/>
        <end position="399"/>
    </location>
</feature>
<dbReference type="InterPro" id="IPR045865">
    <property type="entry name" value="ACT-like_dom_sf"/>
</dbReference>
<evidence type="ECO:0000256" key="4">
    <source>
        <dbReference type="ARBA" id="ARBA00005139"/>
    </source>
</evidence>
<comment type="function">
    <text evidence="1">Catalyzes the phosphorylation of the beta-carboxyl group of aspartic acid with ATP to yield 4-phospho-L-aspartate, which is involved in the branched biosynthetic pathway leading to the biosynthesis of amino acids threonine, isoleucine and methionine.</text>
</comment>
<keyword evidence="6 15" id="KW-0028">Amino-acid biosynthesis</keyword>
<evidence type="ECO:0000256" key="9">
    <source>
        <dbReference type="ARBA" id="ARBA00022777"/>
    </source>
</evidence>
<evidence type="ECO:0000256" key="5">
    <source>
        <dbReference type="ARBA" id="ARBA00010122"/>
    </source>
</evidence>
<comment type="pathway">
    <text evidence="3 15">Amino-acid biosynthesis; L-methionine biosynthesis via de novo pathway; L-homoserine from L-aspartate: step 1/3.</text>
</comment>
<dbReference type="EMBL" id="JACRWE010000002">
    <property type="protein sequence ID" value="MBC5996194.1"/>
    <property type="molecule type" value="Genomic_DNA"/>
</dbReference>
<sequence>MGVLVQKFGGTSVASYERMKEVVSIIRSYRDKGNDLVIVVSAMGRHGDPYATDTLIGLCKNVNEKAPKRELDMIMSCGEIISGTILTSILEDEGIPAVFLTGIQAGIITTNSYSNAKIKKINPHKIEREISLDKVVVIAGFQGGTEDGEITTLGRGGSDTSAVAIGKALGSKTVQIYTDVDGIMTADPRVEPDARIIKFIEYEEVFQMAEQGSKVIHPRAVDLAKKADIILEIKNTLNPNHEGTKIGSIKNLDCSDGDYEEEERFISAVAHKNNIAQVKVKSPEELFSKVLNEMEDKNINMEMINFFEEDKGFAIDKSNVENVEEILNKYNVEYEINKKCAKVTLIGAKITETPGVIAKIIRGLSKIGITLLQSSDSYTSVSCLVREEDMVETIHVIHNQFYKDKN</sequence>
<dbReference type="PANTHER" id="PTHR21499:SF3">
    <property type="entry name" value="ASPARTOKINASE"/>
    <property type="match status" value="1"/>
</dbReference>
<dbReference type="GO" id="GO:0004072">
    <property type="term" value="F:aspartate kinase activity"/>
    <property type="evidence" value="ECO:0007669"/>
    <property type="project" value="UniProtKB-EC"/>
</dbReference>
<accession>A0ABR7JMR7</accession>
<dbReference type="InterPro" id="IPR018042">
    <property type="entry name" value="Aspartate_kinase_CS"/>
</dbReference>
<evidence type="ECO:0000256" key="10">
    <source>
        <dbReference type="ARBA" id="ARBA00022840"/>
    </source>
</evidence>
<keyword evidence="9 14" id="KW-0418">Kinase</keyword>
<name>A0ABR7JMR7_9FIRM</name>
<dbReference type="PANTHER" id="PTHR21499">
    <property type="entry name" value="ASPARTATE KINASE"/>
    <property type="match status" value="1"/>
</dbReference>
<proteinExistence type="inferred from homology"/>
<evidence type="ECO:0000313" key="19">
    <source>
        <dbReference type="Proteomes" id="UP000609849"/>
    </source>
</evidence>
<dbReference type="InterPro" id="IPR001341">
    <property type="entry name" value="Asp_kinase"/>
</dbReference>
<keyword evidence="7 14" id="KW-0808">Transferase</keyword>
<keyword evidence="8" id="KW-0547">Nucleotide-binding</keyword>
<dbReference type="InterPro" id="IPR027795">
    <property type="entry name" value="CASTOR_ACT_dom"/>
</dbReference>
<feature type="domain" description="Aspartate/glutamate/uridylate kinase" evidence="16">
    <location>
        <begin position="3"/>
        <end position="235"/>
    </location>
</feature>
<dbReference type="SUPFAM" id="SSF53633">
    <property type="entry name" value="Carbamate kinase-like"/>
    <property type="match status" value="1"/>
</dbReference>
<evidence type="ECO:0000256" key="3">
    <source>
        <dbReference type="ARBA" id="ARBA00004986"/>
    </source>
</evidence>
<dbReference type="PROSITE" id="PS00324">
    <property type="entry name" value="ASPARTOKINASE"/>
    <property type="match status" value="1"/>
</dbReference>
<comment type="similarity">
    <text evidence="5 14">Belongs to the aspartokinase family.</text>
</comment>
<evidence type="ECO:0000256" key="7">
    <source>
        <dbReference type="ARBA" id="ARBA00022679"/>
    </source>
</evidence>
<evidence type="ECO:0000256" key="13">
    <source>
        <dbReference type="ARBA" id="ARBA00047872"/>
    </source>
</evidence>
<evidence type="ECO:0000256" key="2">
    <source>
        <dbReference type="ARBA" id="ARBA00004766"/>
    </source>
</evidence>
<dbReference type="NCBIfam" id="TIGR00657">
    <property type="entry name" value="asp_kinases"/>
    <property type="match status" value="1"/>
</dbReference>
<dbReference type="EC" id="2.7.2.4" evidence="14"/>
<evidence type="ECO:0000256" key="15">
    <source>
        <dbReference type="RuleBase" id="RU004249"/>
    </source>
</evidence>
<evidence type="ECO:0000313" key="18">
    <source>
        <dbReference type="EMBL" id="MBC5996194.1"/>
    </source>
</evidence>
<dbReference type="SUPFAM" id="SSF55021">
    <property type="entry name" value="ACT-like"/>
    <property type="match status" value="2"/>
</dbReference>
<comment type="pathway">
    <text evidence="4 15">Amino-acid biosynthesis; L-threonine biosynthesis; L-threonine from L-aspartate: step 1/5.</text>
</comment>
<evidence type="ECO:0000256" key="11">
    <source>
        <dbReference type="ARBA" id="ARBA00022915"/>
    </source>
</evidence>